<comment type="similarity">
    <text evidence="2 8">Belongs to the NiCoT transporter (TC 2.A.52) family.</text>
</comment>
<dbReference type="GO" id="GO:0005886">
    <property type="term" value="C:plasma membrane"/>
    <property type="evidence" value="ECO:0007669"/>
    <property type="project" value="UniProtKB-SubCell"/>
</dbReference>
<comment type="caution">
    <text evidence="8">Lacks conserved residue(s) required for the propagation of feature annotation.</text>
</comment>
<evidence type="ECO:0000313" key="9">
    <source>
        <dbReference type="EMBL" id="CAB3390926.1"/>
    </source>
</evidence>
<dbReference type="Pfam" id="PF03824">
    <property type="entry name" value="NicO"/>
    <property type="match status" value="1"/>
</dbReference>
<dbReference type="InterPro" id="IPR011541">
    <property type="entry name" value="Ni/Co_transpt_high_affinity"/>
</dbReference>
<dbReference type="GO" id="GO:0015099">
    <property type="term" value="F:nickel cation transmembrane transporter activity"/>
    <property type="evidence" value="ECO:0007669"/>
    <property type="project" value="UniProtKB-UniRule"/>
</dbReference>
<evidence type="ECO:0000313" key="10">
    <source>
        <dbReference type="Proteomes" id="UP000502196"/>
    </source>
</evidence>
<keyword evidence="7 8" id="KW-0472">Membrane</keyword>
<keyword evidence="6 8" id="KW-1133">Transmembrane helix</keyword>
<evidence type="ECO:0000256" key="1">
    <source>
        <dbReference type="ARBA" id="ARBA00004127"/>
    </source>
</evidence>
<evidence type="ECO:0000256" key="6">
    <source>
        <dbReference type="ARBA" id="ARBA00022989"/>
    </source>
</evidence>
<reference evidence="9 10" key="1">
    <citation type="submission" date="2020-04" db="EMBL/GenBank/DDBJ databases">
        <authorList>
            <person name="Hogendoorn C."/>
        </authorList>
    </citation>
    <scope>NUCLEOTIDE SEQUENCE [LARGE SCALE GENOMIC DNA]</scope>
    <source>
        <strain evidence="9">COOX1</strain>
    </source>
</reference>
<gene>
    <name evidence="9" type="ORF">COOX1_0657</name>
</gene>
<evidence type="ECO:0000256" key="4">
    <source>
        <dbReference type="ARBA" id="ARBA00022596"/>
    </source>
</evidence>
<keyword evidence="5 8" id="KW-0812">Transmembrane</keyword>
<evidence type="ECO:0000256" key="2">
    <source>
        <dbReference type="ARBA" id="ARBA00010892"/>
    </source>
</evidence>
<dbReference type="InterPro" id="IPR004688">
    <property type="entry name" value="Ni/Co_transpt"/>
</dbReference>
<evidence type="ECO:0000256" key="5">
    <source>
        <dbReference type="ARBA" id="ARBA00022692"/>
    </source>
</evidence>
<sequence>MSSPPKVRSISLDFFTRRFVPENCKNMFLRQQNKSLNFFARKLVQQRQSPSGVGLYFFLGHSTVVFAVALATAFAANWLQEKHPAFKDVGGMISTLVSGIFLVVIALLNLMICGDTAGDPLPWDEPGGWKTINTFVHQRLNRDLLRPLKSEIMDVVRRYHVADIRVFCSVAPGEAVEM</sequence>
<protein>
    <recommendedName>
        <fullName evidence="8">Nickel/cobalt efflux system</fullName>
    </recommendedName>
</protein>
<evidence type="ECO:0000256" key="8">
    <source>
        <dbReference type="RuleBase" id="RU362101"/>
    </source>
</evidence>
<keyword evidence="3 8" id="KW-0813">Transport</keyword>
<dbReference type="PANTHER" id="PTHR31611">
    <property type="entry name" value="HIGH-AFFINITY NICKEL TRANSPORT PROTEIN NIC1"/>
    <property type="match status" value="1"/>
</dbReference>
<accession>A0A6F9E277</accession>
<evidence type="ECO:0000256" key="7">
    <source>
        <dbReference type="ARBA" id="ARBA00023136"/>
    </source>
</evidence>
<dbReference type="EMBL" id="LR792683">
    <property type="protein sequence ID" value="CAB3390926.1"/>
    <property type="molecule type" value="Genomic_DNA"/>
</dbReference>
<dbReference type="AlphaFoldDB" id="A0A6F9E277"/>
<feature type="transmembrane region" description="Helical" evidence="8">
    <location>
        <begin position="55"/>
        <end position="79"/>
    </location>
</feature>
<dbReference type="Proteomes" id="UP000502196">
    <property type="component" value="Chromosome"/>
</dbReference>
<name>A0A6F9E277_9BACL</name>
<keyword evidence="4" id="KW-0533">Nickel</keyword>
<comment type="subcellular location">
    <subcellularLocation>
        <location evidence="8">Cell membrane</location>
        <topology evidence="8">Multi-pass membrane protein</topology>
    </subcellularLocation>
    <subcellularLocation>
        <location evidence="1">Endomembrane system</location>
        <topology evidence="1">Multi-pass membrane protein</topology>
    </subcellularLocation>
</comment>
<dbReference type="PANTHER" id="PTHR31611:SF0">
    <property type="entry name" value="HIGH-AFFINITY NICKEL TRANSPORT PROTEIN NIC1"/>
    <property type="match status" value="1"/>
</dbReference>
<proteinExistence type="inferred from homology"/>
<dbReference type="GO" id="GO:0012505">
    <property type="term" value="C:endomembrane system"/>
    <property type="evidence" value="ECO:0007669"/>
    <property type="project" value="UniProtKB-SubCell"/>
</dbReference>
<evidence type="ECO:0000256" key="3">
    <source>
        <dbReference type="ARBA" id="ARBA00022448"/>
    </source>
</evidence>
<organism evidence="9 10">
    <name type="scientific">Kyrpidia spormannii</name>
    <dbReference type="NCBI Taxonomy" id="2055160"/>
    <lineage>
        <taxon>Bacteria</taxon>
        <taxon>Bacillati</taxon>
        <taxon>Bacillota</taxon>
        <taxon>Bacilli</taxon>
        <taxon>Bacillales</taxon>
        <taxon>Alicyclobacillaceae</taxon>
        <taxon>Kyrpidia</taxon>
    </lineage>
</organism>
<feature type="transmembrane region" description="Helical" evidence="8">
    <location>
        <begin position="91"/>
        <end position="112"/>
    </location>
</feature>